<dbReference type="Proteomes" id="UP001162030">
    <property type="component" value="Chromosome"/>
</dbReference>
<evidence type="ECO:0000259" key="1">
    <source>
        <dbReference type="Pfam" id="PF05899"/>
    </source>
</evidence>
<dbReference type="Pfam" id="PF05899">
    <property type="entry name" value="Cupin_3"/>
    <property type="match status" value="1"/>
</dbReference>
<dbReference type="Gene3D" id="2.60.120.10">
    <property type="entry name" value="Jelly Rolls"/>
    <property type="match status" value="1"/>
</dbReference>
<dbReference type="CDD" id="cd02227">
    <property type="entry name" value="cupin_TM1112-like"/>
    <property type="match status" value="1"/>
</dbReference>
<feature type="domain" description="(S)-ureidoglycine aminohydrolase cupin" evidence="1">
    <location>
        <begin position="16"/>
        <end position="88"/>
    </location>
</feature>
<dbReference type="PANTHER" id="PTHR33271:SF22">
    <property type="entry name" value="OS04G0445200 PROTEIN"/>
    <property type="match status" value="1"/>
</dbReference>
<dbReference type="SUPFAM" id="SSF51182">
    <property type="entry name" value="RmlC-like cupins"/>
    <property type="match status" value="1"/>
</dbReference>
<evidence type="ECO:0000313" key="3">
    <source>
        <dbReference type="Proteomes" id="UP001162030"/>
    </source>
</evidence>
<dbReference type="InterPro" id="IPR011051">
    <property type="entry name" value="RmlC_Cupin_sf"/>
</dbReference>
<organism evidence="2 3">
    <name type="scientific">Methylocaldum szegediense</name>
    <dbReference type="NCBI Taxonomy" id="73780"/>
    <lineage>
        <taxon>Bacteria</taxon>
        <taxon>Pseudomonadati</taxon>
        <taxon>Pseudomonadota</taxon>
        <taxon>Gammaproteobacteria</taxon>
        <taxon>Methylococcales</taxon>
        <taxon>Methylococcaceae</taxon>
        <taxon>Methylocaldum</taxon>
    </lineage>
</organism>
<sequence>MTDIRVEKQVGEDRLQSLGVRQWPIWSKEPSEFPWTYDATETCYLLEGRVIVTPEGGDPVEFGKGDLVTFRSGLKCTWKVLETVRKHYTFS</sequence>
<protein>
    <submittedName>
        <fullName evidence="2">Cupin_3 domain-containing protein</fullName>
    </submittedName>
</protein>
<gene>
    <name evidence="2" type="ORF">MSZNOR_2981</name>
</gene>
<evidence type="ECO:0000313" key="2">
    <source>
        <dbReference type="EMBL" id="CAI8876446.1"/>
    </source>
</evidence>
<dbReference type="EMBL" id="OX458333">
    <property type="protein sequence ID" value="CAI8876446.1"/>
    <property type="molecule type" value="Genomic_DNA"/>
</dbReference>
<reference evidence="2 3" key="1">
    <citation type="submission" date="2023-03" db="EMBL/GenBank/DDBJ databases">
        <authorList>
            <person name="Pearce D."/>
        </authorList>
    </citation>
    <scope>NUCLEOTIDE SEQUENCE [LARGE SCALE GENOMIC DNA]</scope>
    <source>
        <strain evidence="2">Msz</strain>
    </source>
</reference>
<proteinExistence type="predicted"/>
<dbReference type="InterPro" id="IPR014710">
    <property type="entry name" value="RmlC-like_jellyroll"/>
</dbReference>
<dbReference type="PANTHER" id="PTHR33271">
    <property type="entry name" value="OS04G0445200 PROTEIN"/>
    <property type="match status" value="1"/>
</dbReference>
<keyword evidence="3" id="KW-1185">Reference proteome</keyword>
<dbReference type="RefSeq" id="WP_026611224.1">
    <property type="nucleotide sequence ID" value="NZ_OX458333.1"/>
</dbReference>
<name>A0ABM9I420_9GAMM</name>
<accession>A0ABM9I420</accession>
<dbReference type="InterPro" id="IPR008579">
    <property type="entry name" value="UGlyAH_Cupin_dom"/>
</dbReference>